<evidence type="ECO:0000313" key="2">
    <source>
        <dbReference type="Proteomes" id="UP000470022"/>
    </source>
</evidence>
<protein>
    <submittedName>
        <fullName evidence="1">N-6 DNA methylase</fullName>
    </submittedName>
</protein>
<evidence type="ECO:0000313" key="1">
    <source>
        <dbReference type="EMBL" id="XRI69214.1"/>
    </source>
</evidence>
<keyword evidence="1" id="KW-0808">Transferase</keyword>
<gene>
    <name evidence="1" type="ORF">GL267_000570</name>
</gene>
<sequence length="118" mass="12870">MAQNGARNNGGKLGFEAELFKTADKLRGNMEPSDYKHVALGLIFLKYISDWGGDRLRDDPRWQFGVPPVGNANTAWLQHIHWHLAPCGTAGVVLANGSLGVRKIATFYEAAHELGGNP</sequence>
<dbReference type="EMBL" id="CP127523">
    <property type="protein sequence ID" value="XRI69214.1"/>
    <property type="molecule type" value="Genomic_DNA"/>
</dbReference>
<keyword evidence="2" id="KW-1185">Reference proteome</keyword>
<organism evidence="1 2">
    <name type="scientific">Acidithiobacillus ferrianus</name>
    <dbReference type="NCBI Taxonomy" id="2678518"/>
    <lineage>
        <taxon>Bacteria</taxon>
        <taxon>Pseudomonadati</taxon>
        <taxon>Pseudomonadota</taxon>
        <taxon>Acidithiobacillia</taxon>
        <taxon>Acidithiobacillales</taxon>
        <taxon>Acidithiobacillaceae</taxon>
        <taxon>Acidithiobacillus</taxon>
    </lineage>
</organism>
<accession>A0ACD5H886</accession>
<name>A0ACD5H886_9PROT</name>
<reference evidence="1" key="1">
    <citation type="submission" date="2023-06" db="EMBL/GenBank/DDBJ databases">
        <title>Complete and circular genome of Acidithiobacillus ferrianus DSM 107098.</title>
        <authorList>
            <person name="Norris P.R."/>
            <person name="Falagan C."/>
            <person name="Moya-Beltran A."/>
            <person name="Castro M."/>
            <person name="Quatrini R."/>
            <person name="Johnson D.B."/>
        </authorList>
    </citation>
    <scope>NUCLEOTIDE SEQUENCE</scope>
    <source>
        <strain evidence="1">MG</strain>
    </source>
</reference>
<keyword evidence="1" id="KW-0489">Methyltransferase</keyword>
<dbReference type="Proteomes" id="UP000470022">
    <property type="component" value="Chromosome"/>
</dbReference>
<proteinExistence type="predicted"/>